<keyword evidence="12" id="KW-0314">Glutamate biosynthesis</keyword>
<evidence type="ECO:0000313" key="15">
    <source>
        <dbReference type="EMBL" id="BAM40634.1"/>
    </source>
</evidence>
<comment type="cofactor">
    <cofactor evidence="2">
        <name>[3Fe-4S] cluster</name>
        <dbReference type="ChEBI" id="CHEBI:21137"/>
    </cofactor>
</comment>
<proteinExistence type="inferred from homology"/>
<dbReference type="GO" id="GO:0051538">
    <property type="term" value="F:3 iron, 4 sulfur cluster binding"/>
    <property type="evidence" value="ECO:0007669"/>
    <property type="project" value="UniProtKB-KW"/>
</dbReference>
<dbReference type="PANTHER" id="PTHR11938:SF91">
    <property type="entry name" value="NADPH:ADRENODOXIN OXIDOREDUCTASE, MITOCHONDRIAL"/>
    <property type="match status" value="1"/>
</dbReference>
<evidence type="ECO:0000256" key="7">
    <source>
        <dbReference type="ARBA" id="ARBA00022723"/>
    </source>
</evidence>
<comment type="cofactor">
    <cofactor evidence="1">
        <name>FMN</name>
        <dbReference type="ChEBI" id="CHEBI:58210"/>
    </cofactor>
</comment>
<keyword evidence="8" id="KW-0315">Glutamine amidotransferase</keyword>
<evidence type="ECO:0000313" key="16">
    <source>
        <dbReference type="Proteomes" id="UP000003786"/>
    </source>
</evidence>
<dbReference type="Gene3D" id="3.50.50.60">
    <property type="entry name" value="FAD/NAD(P)-binding domain"/>
    <property type="match status" value="2"/>
</dbReference>
<gene>
    <name evidence="15" type="ORF">TOT_020000888</name>
</gene>
<evidence type="ECO:0000256" key="11">
    <source>
        <dbReference type="ARBA" id="ARBA00023014"/>
    </source>
</evidence>
<keyword evidence="4" id="KW-0028">Amino-acid biosynthesis</keyword>
<dbReference type="SUPFAM" id="SSF51971">
    <property type="entry name" value="Nucleotide-binding domain"/>
    <property type="match status" value="1"/>
</dbReference>
<reference evidence="15 16" key="1">
    <citation type="journal article" date="2012" name="MBio">
        <title>Comparative genome analysis of three eukaryotic parasites with differing abilities to transform leukocytes reveals key mediators of Theileria-induced leukocyte transformation.</title>
        <authorList>
            <person name="Hayashida K."/>
            <person name="Hara Y."/>
            <person name="Abe T."/>
            <person name="Yamasaki C."/>
            <person name="Toyoda A."/>
            <person name="Kosuge T."/>
            <person name="Suzuki Y."/>
            <person name="Sato Y."/>
            <person name="Kawashima S."/>
            <person name="Katayama T."/>
            <person name="Wakaguri H."/>
            <person name="Inoue N."/>
            <person name="Homma K."/>
            <person name="Tada-Umezaki M."/>
            <person name="Yagi Y."/>
            <person name="Fujii Y."/>
            <person name="Habara T."/>
            <person name="Kanehisa M."/>
            <person name="Watanabe H."/>
            <person name="Ito K."/>
            <person name="Gojobori T."/>
            <person name="Sugawara H."/>
            <person name="Imanishi T."/>
            <person name="Weir W."/>
            <person name="Gardner M."/>
            <person name="Pain A."/>
            <person name="Shiels B."/>
            <person name="Hattori M."/>
            <person name="Nene V."/>
            <person name="Sugimoto C."/>
        </authorList>
    </citation>
    <scope>NUCLEOTIDE SEQUENCE [LARGE SCALE GENOMIC DNA]</scope>
    <source>
        <strain evidence="15 16">Shintoku</strain>
    </source>
</reference>
<protein>
    <recommendedName>
        <fullName evidence="17">Adrenodoxin reductase</fullName>
    </recommendedName>
</protein>
<dbReference type="STRING" id="869250.J4DPF9"/>
<evidence type="ECO:0000256" key="4">
    <source>
        <dbReference type="ARBA" id="ARBA00022605"/>
    </source>
</evidence>
<comment type="similarity">
    <text evidence="3">Belongs to the glutamate synthase family.</text>
</comment>
<evidence type="ECO:0000256" key="12">
    <source>
        <dbReference type="ARBA" id="ARBA00023164"/>
    </source>
</evidence>
<dbReference type="AlphaFoldDB" id="J4DPF9"/>
<evidence type="ECO:0000256" key="1">
    <source>
        <dbReference type="ARBA" id="ARBA00001917"/>
    </source>
</evidence>
<dbReference type="PANTHER" id="PTHR11938">
    <property type="entry name" value="FAD NADPH DEHYDROGENASE/OXIDOREDUCTASE"/>
    <property type="match status" value="1"/>
</dbReference>
<dbReference type="InterPro" id="IPR036188">
    <property type="entry name" value="FAD/NAD-bd_sf"/>
</dbReference>
<dbReference type="GO" id="GO:0006537">
    <property type="term" value="P:glutamate biosynthetic process"/>
    <property type="evidence" value="ECO:0007669"/>
    <property type="project" value="UniProtKB-KW"/>
</dbReference>
<evidence type="ECO:0000256" key="14">
    <source>
        <dbReference type="ARBA" id="ARBA00029440"/>
    </source>
</evidence>
<dbReference type="KEGG" id="tot:TOT_020000888"/>
<organism evidence="15 16">
    <name type="scientific">Theileria orientalis strain Shintoku</name>
    <dbReference type="NCBI Taxonomy" id="869250"/>
    <lineage>
        <taxon>Eukaryota</taxon>
        <taxon>Sar</taxon>
        <taxon>Alveolata</taxon>
        <taxon>Apicomplexa</taxon>
        <taxon>Aconoidasida</taxon>
        <taxon>Piroplasmida</taxon>
        <taxon>Theileriidae</taxon>
        <taxon>Theileria</taxon>
    </lineage>
</organism>
<keyword evidence="6" id="KW-0288">FMN</keyword>
<evidence type="ECO:0000256" key="13">
    <source>
        <dbReference type="ARBA" id="ARBA00023291"/>
    </source>
</evidence>
<dbReference type="eggNOG" id="KOG1800">
    <property type="taxonomic scope" value="Eukaryota"/>
</dbReference>
<dbReference type="Gene3D" id="3.40.50.720">
    <property type="entry name" value="NAD(P)-binding Rossmann-like Domain"/>
    <property type="match status" value="2"/>
</dbReference>
<keyword evidence="7" id="KW-0479">Metal-binding</keyword>
<evidence type="ECO:0000256" key="9">
    <source>
        <dbReference type="ARBA" id="ARBA00023002"/>
    </source>
</evidence>
<sequence>MTRIAIVGTGPSGLYLGKYLSNLVKGSKIDFFEKSQRLFGLFRYGIAPDKPSIRSSCFSLINSRYRFFTGLEVGNQLKLEQLLEFYKFIFLCCGAEKSRLLRVRNEQCGVFDGLDLIKYYNHKDDQSYRGELPSDLKIYEVDSRNASVEGVTSCKNEETKSSRVEEYLSHLTQLKEVEIGIIGNGNVALDIVRAFSGNWDRLSSYEERSDQRSQINPRFLHLLKRLSLKRITLFGRSSLIDSKFTNGELRELLSIKSNSYKVESIDESAVSSVSTGNELSSGGTSRQLRRKLELFEALASLEDAGERRVEVDFKFNSRVVETVNDASGNVEQVRFVGASRVTNSGIGGGNCEEEGENRRCNLLVKCVGYEPSDLSKQLLRQVDNRRVFANGWLTSGGRGDLNHTISRSVDLARYVSGLLTSTLESAPDSDSATAGAGSRVRGDRGVAIGNTLEDRDILSYLQSKYTVRAR</sequence>
<keyword evidence="11" id="KW-0411">Iron-sulfur</keyword>
<dbReference type="OMA" id="FTNIHIG"/>
<keyword evidence="10" id="KW-0408">Iron</keyword>
<evidence type="ECO:0008006" key="17">
    <source>
        <dbReference type="Google" id="ProtNLM"/>
    </source>
</evidence>
<evidence type="ECO:0000256" key="6">
    <source>
        <dbReference type="ARBA" id="ARBA00022643"/>
    </source>
</evidence>
<dbReference type="InterPro" id="IPR050711">
    <property type="entry name" value="ET-N_metabolism_enzyme"/>
</dbReference>
<dbReference type="Proteomes" id="UP000003786">
    <property type="component" value="Chromosome 2"/>
</dbReference>
<keyword evidence="13" id="KW-0003">3Fe-4S</keyword>
<dbReference type="GO" id="GO:0016491">
    <property type="term" value="F:oxidoreductase activity"/>
    <property type="evidence" value="ECO:0007669"/>
    <property type="project" value="UniProtKB-KW"/>
</dbReference>
<keyword evidence="16" id="KW-1185">Reference proteome</keyword>
<accession>J4DPF9</accession>
<dbReference type="EMBL" id="AP011947">
    <property type="protein sequence ID" value="BAM40634.1"/>
    <property type="molecule type" value="Genomic_DNA"/>
</dbReference>
<dbReference type="GeneID" id="20715001"/>
<evidence type="ECO:0000256" key="3">
    <source>
        <dbReference type="ARBA" id="ARBA00009716"/>
    </source>
</evidence>
<keyword evidence="5" id="KW-0285">Flavoprotein</keyword>
<dbReference type="OrthoDB" id="333024at2759"/>
<dbReference type="VEuPathDB" id="PiroplasmaDB:TOT_020000888"/>
<evidence type="ECO:0000256" key="2">
    <source>
        <dbReference type="ARBA" id="ARBA00001927"/>
    </source>
</evidence>
<dbReference type="RefSeq" id="XP_009690935.1">
    <property type="nucleotide sequence ID" value="XM_009692640.1"/>
</dbReference>
<dbReference type="PRINTS" id="PR00419">
    <property type="entry name" value="ADXRDTASE"/>
</dbReference>
<evidence type="ECO:0000256" key="8">
    <source>
        <dbReference type="ARBA" id="ARBA00022962"/>
    </source>
</evidence>
<name>J4DPF9_THEOR</name>
<evidence type="ECO:0000256" key="10">
    <source>
        <dbReference type="ARBA" id="ARBA00023004"/>
    </source>
</evidence>
<dbReference type="GO" id="GO:0046872">
    <property type="term" value="F:metal ion binding"/>
    <property type="evidence" value="ECO:0007669"/>
    <property type="project" value="UniProtKB-KW"/>
</dbReference>
<comment type="pathway">
    <text evidence="14">Amino-acid biosynthesis.</text>
</comment>
<keyword evidence="9" id="KW-0560">Oxidoreductase</keyword>
<evidence type="ECO:0000256" key="5">
    <source>
        <dbReference type="ARBA" id="ARBA00022630"/>
    </source>
</evidence>